<reference evidence="2 3" key="1">
    <citation type="journal article" date="2014" name="Nat. Commun.">
        <title>Physiological and genomic features of highly alkaliphilic hydrogen-utilizing Betaproteobacteria from a continental serpentinizing site.</title>
        <authorList>
            <person name="Suzuki S."/>
            <person name="Kuenen J.G."/>
            <person name="Schipper K."/>
            <person name="van der Velde S."/>
            <person name="Ishii S."/>
            <person name="Wu A."/>
            <person name="Sorokin D.Y."/>
            <person name="Tenney A."/>
            <person name="Meng X.Y."/>
            <person name="Morrill P.L."/>
            <person name="Kamagata Y."/>
            <person name="Muyzer G."/>
            <person name="Nealson K.H."/>
        </authorList>
    </citation>
    <scope>NUCLEOTIDE SEQUENCE [LARGE SCALE GENOMIC DNA]</scope>
    <source>
        <strain evidence="2 3">A1</strain>
    </source>
</reference>
<proteinExistence type="predicted"/>
<dbReference type="KEGG" id="cbaa:SRAA_0028"/>
<dbReference type="AlphaFoldDB" id="A0A060NGA0"/>
<gene>
    <name evidence="2" type="ORF">SRAA_0028</name>
</gene>
<accession>A0A060NGA0</accession>
<keyword evidence="3" id="KW-1185">Reference proteome</keyword>
<dbReference type="EMBL" id="AP014568">
    <property type="protein sequence ID" value="BAO79882.1"/>
    <property type="molecule type" value="Genomic_DNA"/>
</dbReference>
<evidence type="ECO:0000256" key="1">
    <source>
        <dbReference type="SAM" id="MobiDB-lite"/>
    </source>
</evidence>
<dbReference type="STRING" id="1458425.SRAA_0028"/>
<protein>
    <submittedName>
        <fullName evidence="2">Uncharacterized protein</fullName>
    </submittedName>
</protein>
<evidence type="ECO:0000313" key="3">
    <source>
        <dbReference type="Proteomes" id="UP000067461"/>
    </source>
</evidence>
<name>A0A060NGA0_9BURK</name>
<sequence length="71" mass="7726">MCLLGVVCGLWAGMAFIHLTQTPVTIVTIVTRRARLGQWVAVLPKRAHTRLQPSAQTGRGTVTAHLPRLTP</sequence>
<evidence type="ECO:0000313" key="2">
    <source>
        <dbReference type="EMBL" id="BAO79882.1"/>
    </source>
</evidence>
<feature type="region of interest" description="Disordered" evidence="1">
    <location>
        <begin position="52"/>
        <end position="71"/>
    </location>
</feature>
<dbReference type="Proteomes" id="UP000067461">
    <property type="component" value="Chromosome"/>
</dbReference>
<dbReference type="HOGENOM" id="CLU_2733080_0_0_4"/>
<organism evidence="2 3">
    <name type="scientific">Serpentinimonas raichei</name>
    <dbReference type="NCBI Taxonomy" id="1458425"/>
    <lineage>
        <taxon>Bacteria</taxon>
        <taxon>Pseudomonadati</taxon>
        <taxon>Pseudomonadota</taxon>
        <taxon>Betaproteobacteria</taxon>
        <taxon>Burkholderiales</taxon>
        <taxon>Comamonadaceae</taxon>
        <taxon>Serpentinimonas</taxon>
    </lineage>
</organism>